<gene>
    <name evidence="4" type="ORF">CDEST_01752</name>
</gene>
<dbReference type="Proteomes" id="UP001322277">
    <property type="component" value="Chromosome 1"/>
</dbReference>
<dbReference type="InterPro" id="IPR007219">
    <property type="entry name" value="XnlR_reg_dom"/>
</dbReference>
<dbReference type="SMART" id="SM00906">
    <property type="entry name" value="Fungal_trans"/>
    <property type="match status" value="1"/>
</dbReference>
<name>A0AAX4I0X1_9PEZI</name>
<dbReference type="GO" id="GO:0003677">
    <property type="term" value="F:DNA binding"/>
    <property type="evidence" value="ECO:0007669"/>
    <property type="project" value="InterPro"/>
</dbReference>
<evidence type="ECO:0000259" key="3">
    <source>
        <dbReference type="SMART" id="SM00906"/>
    </source>
</evidence>
<keyword evidence="2" id="KW-0539">Nucleus</keyword>
<comment type="subcellular location">
    <subcellularLocation>
        <location evidence="1">Nucleus</location>
    </subcellularLocation>
</comment>
<evidence type="ECO:0000313" key="5">
    <source>
        <dbReference type="Proteomes" id="UP001322277"/>
    </source>
</evidence>
<dbReference type="RefSeq" id="XP_062773962.1">
    <property type="nucleotide sequence ID" value="XM_062917911.1"/>
</dbReference>
<reference evidence="5" key="1">
    <citation type="journal article" date="2023" name="bioRxiv">
        <title>Complete genome of the Medicago anthracnose fungus, Colletotrichum destructivum, reveals a mini-chromosome-like region within a core chromosome.</title>
        <authorList>
            <person name="Lapalu N."/>
            <person name="Simon A."/>
            <person name="Lu A."/>
            <person name="Plaumann P.-L."/>
            <person name="Amselem J."/>
            <person name="Pigne S."/>
            <person name="Auger A."/>
            <person name="Koch C."/>
            <person name="Dallery J.-F."/>
            <person name="O'Connell R.J."/>
        </authorList>
    </citation>
    <scope>NUCLEOTIDE SEQUENCE [LARGE SCALE GENOMIC DNA]</scope>
    <source>
        <strain evidence="5">CBS 520.97</strain>
    </source>
</reference>
<dbReference type="InterPro" id="IPR050613">
    <property type="entry name" value="Sec_Metabolite_Reg"/>
</dbReference>
<keyword evidence="5" id="KW-1185">Reference proteome</keyword>
<dbReference type="KEGG" id="cdet:87938255"/>
<evidence type="ECO:0000313" key="4">
    <source>
        <dbReference type="EMBL" id="WQF76738.1"/>
    </source>
</evidence>
<dbReference type="Pfam" id="PF04082">
    <property type="entry name" value="Fungal_trans"/>
    <property type="match status" value="1"/>
</dbReference>
<proteinExistence type="predicted"/>
<feature type="domain" description="Xylanolytic transcriptional activator regulatory" evidence="3">
    <location>
        <begin position="267"/>
        <end position="341"/>
    </location>
</feature>
<accession>A0AAX4I0X1</accession>
<dbReference type="CDD" id="cd12148">
    <property type="entry name" value="fungal_TF_MHR"/>
    <property type="match status" value="1"/>
</dbReference>
<evidence type="ECO:0000256" key="2">
    <source>
        <dbReference type="ARBA" id="ARBA00023242"/>
    </source>
</evidence>
<dbReference type="GO" id="GO:0005634">
    <property type="term" value="C:nucleus"/>
    <property type="evidence" value="ECO:0007669"/>
    <property type="project" value="UniProtKB-SubCell"/>
</dbReference>
<dbReference type="EMBL" id="CP137305">
    <property type="protein sequence ID" value="WQF76738.1"/>
    <property type="molecule type" value="Genomic_DNA"/>
</dbReference>
<dbReference type="PANTHER" id="PTHR31001:SF61">
    <property type="entry name" value="ZN(II)2CYS6 TRANSCRIPTION FACTOR (EUROFUNG)"/>
    <property type="match status" value="1"/>
</dbReference>
<dbReference type="GO" id="GO:0006351">
    <property type="term" value="P:DNA-templated transcription"/>
    <property type="evidence" value="ECO:0007669"/>
    <property type="project" value="InterPro"/>
</dbReference>
<dbReference type="GeneID" id="87938255"/>
<sequence>MASGIASDVNSRSVTSSVKSSSGHAVILLPLVLHLECFDLYRLETGGPLATDQQNCSDAAAASLGAEVVPLAQRAAREPTLCSSVDVLSGVKVLKLLHSHRACDSLIRESYQRSRVPLLPHKILDDILRSIREVLDQIPLDGLERHLGQVSTRIFENSSHPLVPSHRSMTAEEYVSLFTGERLRWEAVGNVFAVAGRALVATPGDDPLFIESRLPAHSTLLSQISEASDLCLSFCTRASCSNELLVSLQVNDLMLKTQQHGDSSYQAWRRLGDLSATVYFSGLHNHGQEDDSDPVFLAQMKRGCFAAAFYVDKCVATFLGRPPLLNYRHCSLVLPLDLSDDVLVADSSSLAKAIEELAPGGWDPQRRAHRTSLVRIRLLLAVFKAKVVESTAAPYNHETLPKANHVLEEAQSSWEQCPDCLRYDRLKHDETDSHFDANTFTIMPIYLDFLHSRFLLLQYVAQHASESRGAFLETARQILATVVEATRYRVSKIDLSRDYSWITLYYGVPSATVLAQELHRSRRAREGPPAQFPTAETIRNLCVFLSNLSWVVSPTHGDYQFCKDAQRRLSQMVDEILEPTSSPPADTIALDEPLDPMLEWLDYGNLEFGPVMFG</sequence>
<organism evidence="4 5">
    <name type="scientific">Colletotrichum destructivum</name>
    <dbReference type="NCBI Taxonomy" id="34406"/>
    <lineage>
        <taxon>Eukaryota</taxon>
        <taxon>Fungi</taxon>
        <taxon>Dikarya</taxon>
        <taxon>Ascomycota</taxon>
        <taxon>Pezizomycotina</taxon>
        <taxon>Sordariomycetes</taxon>
        <taxon>Hypocreomycetidae</taxon>
        <taxon>Glomerellales</taxon>
        <taxon>Glomerellaceae</taxon>
        <taxon>Colletotrichum</taxon>
        <taxon>Colletotrichum destructivum species complex</taxon>
    </lineage>
</organism>
<dbReference type="GO" id="GO:0008270">
    <property type="term" value="F:zinc ion binding"/>
    <property type="evidence" value="ECO:0007669"/>
    <property type="project" value="InterPro"/>
</dbReference>
<protein>
    <recommendedName>
        <fullName evidence="3">Xylanolytic transcriptional activator regulatory domain-containing protein</fullName>
    </recommendedName>
</protein>
<dbReference type="PANTHER" id="PTHR31001">
    <property type="entry name" value="UNCHARACTERIZED TRANSCRIPTIONAL REGULATORY PROTEIN"/>
    <property type="match status" value="1"/>
</dbReference>
<dbReference type="AlphaFoldDB" id="A0AAX4I0X1"/>
<evidence type="ECO:0000256" key="1">
    <source>
        <dbReference type="ARBA" id="ARBA00004123"/>
    </source>
</evidence>